<evidence type="ECO:0000256" key="1">
    <source>
        <dbReference type="ARBA" id="ARBA00023015"/>
    </source>
</evidence>
<evidence type="ECO:0000259" key="5">
    <source>
        <dbReference type="PROSITE" id="PS50977"/>
    </source>
</evidence>
<dbReference type="SUPFAM" id="SSF48498">
    <property type="entry name" value="Tetracyclin repressor-like, C-terminal domain"/>
    <property type="match status" value="1"/>
</dbReference>
<dbReference type="GO" id="GO:0003677">
    <property type="term" value="F:DNA binding"/>
    <property type="evidence" value="ECO:0007669"/>
    <property type="project" value="UniProtKB-UniRule"/>
</dbReference>
<dbReference type="SUPFAM" id="SSF46689">
    <property type="entry name" value="Homeodomain-like"/>
    <property type="match status" value="1"/>
</dbReference>
<dbReference type="PRINTS" id="PR00455">
    <property type="entry name" value="HTHTETR"/>
</dbReference>
<organism evidence="6 7">
    <name type="scientific">Candidatus Abyssobacteria bacterium SURF_17</name>
    <dbReference type="NCBI Taxonomy" id="2093361"/>
    <lineage>
        <taxon>Bacteria</taxon>
        <taxon>Pseudomonadati</taxon>
        <taxon>Candidatus Hydrogenedentota</taxon>
        <taxon>Candidatus Abyssobacteria</taxon>
    </lineage>
</organism>
<evidence type="ECO:0000256" key="2">
    <source>
        <dbReference type="ARBA" id="ARBA00023125"/>
    </source>
</evidence>
<dbReference type="Proteomes" id="UP000285961">
    <property type="component" value="Unassembled WGS sequence"/>
</dbReference>
<feature type="domain" description="HTH tetR-type" evidence="5">
    <location>
        <begin position="7"/>
        <end position="67"/>
    </location>
</feature>
<dbReference type="InterPro" id="IPR036271">
    <property type="entry name" value="Tet_transcr_reg_TetR-rel_C_sf"/>
</dbReference>
<dbReference type="PROSITE" id="PS01081">
    <property type="entry name" value="HTH_TETR_1"/>
    <property type="match status" value="1"/>
</dbReference>
<dbReference type="PANTHER" id="PTHR47506">
    <property type="entry name" value="TRANSCRIPTIONAL REGULATORY PROTEIN"/>
    <property type="match status" value="1"/>
</dbReference>
<keyword evidence="2 4" id="KW-0238">DNA-binding</keyword>
<evidence type="ECO:0000256" key="4">
    <source>
        <dbReference type="PROSITE-ProRule" id="PRU00335"/>
    </source>
</evidence>
<reference evidence="6 7" key="1">
    <citation type="journal article" date="2017" name="ISME J.">
        <title>Energy and carbon metabolisms in a deep terrestrial subsurface fluid microbial community.</title>
        <authorList>
            <person name="Momper L."/>
            <person name="Jungbluth S.P."/>
            <person name="Lee M.D."/>
            <person name="Amend J.P."/>
        </authorList>
    </citation>
    <scope>NUCLEOTIDE SEQUENCE [LARGE SCALE GENOMIC DNA]</scope>
    <source>
        <strain evidence="6">SURF_17</strain>
    </source>
</reference>
<dbReference type="Gene3D" id="1.10.357.10">
    <property type="entry name" value="Tetracycline Repressor, domain 2"/>
    <property type="match status" value="1"/>
</dbReference>
<name>A0A419F9B7_9BACT</name>
<evidence type="ECO:0000313" key="7">
    <source>
        <dbReference type="Proteomes" id="UP000285961"/>
    </source>
</evidence>
<dbReference type="InterPro" id="IPR009057">
    <property type="entry name" value="Homeodomain-like_sf"/>
</dbReference>
<comment type="caution">
    <text evidence="6">The sequence shown here is derived from an EMBL/GenBank/DDBJ whole genome shotgun (WGS) entry which is preliminary data.</text>
</comment>
<keyword evidence="1" id="KW-0805">Transcription regulation</keyword>
<dbReference type="EMBL" id="QZKI01000005">
    <property type="protein sequence ID" value="RJP75278.1"/>
    <property type="molecule type" value="Genomic_DNA"/>
</dbReference>
<dbReference type="PROSITE" id="PS50977">
    <property type="entry name" value="HTH_TETR_2"/>
    <property type="match status" value="1"/>
</dbReference>
<dbReference type="InterPro" id="IPR001647">
    <property type="entry name" value="HTH_TetR"/>
</dbReference>
<keyword evidence="3" id="KW-0804">Transcription</keyword>
<sequence>MDNKTEQDTRKEIIEASMRLFSRRGYHGTSVAQIAEATGLTKGALYWYFKGKEDLFLTVLEHIRDHWQKTIMSRVEACQGVIEKLEQLFEATSEMVAAAENPYSMHLFLVSAGAQPEMREFEDAIKAAYAGYVKTLAETIRAGQEDGEIRKDIDAQSIAVGIIGCLEGIVLQARLHAPAAVAAAIGEMKRQFIRSLSSSVVRASKKEKPAPLTADQLNLF</sequence>
<gene>
    <name evidence="6" type="ORF">C4532_00690</name>
</gene>
<dbReference type="Pfam" id="PF00440">
    <property type="entry name" value="TetR_N"/>
    <property type="match status" value="1"/>
</dbReference>
<dbReference type="InterPro" id="IPR011075">
    <property type="entry name" value="TetR_C"/>
</dbReference>
<dbReference type="InterPro" id="IPR023772">
    <property type="entry name" value="DNA-bd_HTH_TetR-type_CS"/>
</dbReference>
<accession>A0A419F9B7</accession>
<dbReference type="PANTHER" id="PTHR47506:SF1">
    <property type="entry name" value="HTH-TYPE TRANSCRIPTIONAL REGULATOR YJDC"/>
    <property type="match status" value="1"/>
</dbReference>
<feature type="DNA-binding region" description="H-T-H motif" evidence="4">
    <location>
        <begin position="30"/>
        <end position="49"/>
    </location>
</feature>
<proteinExistence type="predicted"/>
<dbReference type="AlphaFoldDB" id="A0A419F9B7"/>
<evidence type="ECO:0000256" key="3">
    <source>
        <dbReference type="ARBA" id="ARBA00023163"/>
    </source>
</evidence>
<protein>
    <submittedName>
        <fullName evidence="6">TetR/AcrR family transcriptional regulator</fullName>
    </submittedName>
</protein>
<evidence type="ECO:0000313" key="6">
    <source>
        <dbReference type="EMBL" id="RJP75278.1"/>
    </source>
</evidence>
<dbReference type="Pfam" id="PF16925">
    <property type="entry name" value="TetR_C_13"/>
    <property type="match status" value="1"/>
</dbReference>